<name>D7GGH8_PROFC</name>
<feature type="region of interest" description="Disordered" evidence="1">
    <location>
        <begin position="19"/>
        <end position="63"/>
    </location>
</feature>
<feature type="compositionally biased region" description="Polar residues" evidence="1">
    <location>
        <begin position="29"/>
        <end position="41"/>
    </location>
</feature>
<evidence type="ECO:0000313" key="3">
    <source>
        <dbReference type="Proteomes" id="UP000000936"/>
    </source>
</evidence>
<dbReference type="Proteomes" id="UP000000936">
    <property type="component" value="Chromosome"/>
</dbReference>
<dbReference type="KEGG" id="pfr:PFREUD_21370"/>
<proteinExistence type="predicted"/>
<accession>D7GGH8</accession>
<organism evidence="2 3">
    <name type="scientific">Propionibacterium freudenreichii subsp. shermanii (strain ATCC 9614 / DSM 4902 / CIP 103027 / NCIMB 8099 / CIRM-BIA1)</name>
    <dbReference type="NCBI Taxonomy" id="754252"/>
    <lineage>
        <taxon>Bacteria</taxon>
        <taxon>Bacillati</taxon>
        <taxon>Actinomycetota</taxon>
        <taxon>Actinomycetes</taxon>
        <taxon>Propionibacteriales</taxon>
        <taxon>Propionibacteriaceae</taxon>
        <taxon>Propionibacterium</taxon>
    </lineage>
</organism>
<dbReference type="AlphaFoldDB" id="D7GGH8"/>
<evidence type="ECO:0000313" key="2">
    <source>
        <dbReference type="EMBL" id="CBL57639.1"/>
    </source>
</evidence>
<feature type="compositionally biased region" description="Basic and acidic residues" evidence="1">
    <location>
        <begin position="52"/>
        <end position="63"/>
    </location>
</feature>
<sequence>MPVPDLDVVEFADLLRPLPPHLPIPEASEASQRQNSDSQWPTLPPRGVSHVSAHDYDGTCDHR</sequence>
<protein>
    <submittedName>
        <fullName evidence="2">Uncharacterized protein</fullName>
    </submittedName>
</protein>
<keyword evidence="3" id="KW-1185">Reference proteome</keyword>
<dbReference type="HOGENOM" id="CLU_2882296_0_0_11"/>
<gene>
    <name evidence="2" type="ordered locus">PFREUD_21370</name>
</gene>
<dbReference type="STRING" id="754252.PFREUD_21370"/>
<evidence type="ECO:0000256" key="1">
    <source>
        <dbReference type="SAM" id="MobiDB-lite"/>
    </source>
</evidence>
<reference evidence="2 3" key="1">
    <citation type="journal article" date="2010" name="PLoS ONE">
        <title>The complete genome of Propionibacterium freudenreichii CIRM-BIA1, a hardy actinobacterium with food and probiotic applications.</title>
        <authorList>
            <person name="Falentin H."/>
            <person name="Deutsch S.M."/>
            <person name="Jan G."/>
            <person name="Loux V."/>
            <person name="Thierry A."/>
            <person name="Parayre S."/>
            <person name="Maillard M.B."/>
            <person name="Dherbecourt J."/>
            <person name="Cousin F.J."/>
            <person name="Jardin J."/>
            <person name="Siguier P."/>
            <person name="Couloux A."/>
            <person name="Barbe V."/>
            <person name="Vacherie B."/>
            <person name="Wincker P."/>
            <person name="Gibrat J.F."/>
            <person name="Gaillardin C."/>
            <person name="Lortal S."/>
        </authorList>
    </citation>
    <scope>NUCLEOTIDE SEQUENCE [LARGE SCALE GENOMIC DNA]</scope>
    <source>
        <strain evidence="3">ATCC 9614 / DSM 4902 / CIP 103027 / NCIMB 8099 / CIRM-BIA1</strain>
    </source>
</reference>
<dbReference type="EMBL" id="FN806773">
    <property type="protein sequence ID" value="CBL57639.1"/>
    <property type="molecule type" value="Genomic_DNA"/>
</dbReference>